<evidence type="ECO:0000313" key="1">
    <source>
        <dbReference type="EMBL" id="GAG86735.1"/>
    </source>
</evidence>
<proteinExistence type="predicted"/>
<accession>X1AVI6</accession>
<evidence type="ECO:0008006" key="2">
    <source>
        <dbReference type="Google" id="ProtNLM"/>
    </source>
</evidence>
<protein>
    <recommendedName>
        <fullName evidence="2">Adhesin domain-containing protein</fullName>
    </recommendedName>
</protein>
<sequence length="177" mass="19124">MRSKLIVVIIFILILVFATSVFADEKSQDLSIAAEGISLLDIDCGSGFLKITGKEGLSNIEVRAEIIVKGMSAQKTKKFIDDKLVLSLEKRGQKAYLVSKFKSYFSLFSIGTKAINLTVFVPKNIELKVDDGSGEISIDNIQGNINIDDGSGKTTIMDVQGDLNVDDGSRALNTNGS</sequence>
<gene>
    <name evidence="1" type="ORF">S01H4_22343</name>
</gene>
<comment type="caution">
    <text evidence="1">The sequence shown here is derived from an EMBL/GenBank/DDBJ whole genome shotgun (WGS) entry which is preliminary data.</text>
</comment>
<reference evidence="1" key="1">
    <citation type="journal article" date="2014" name="Front. Microbiol.">
        <title>High frequency of phylogenetically diverse reductive dehalogenase-homologous genes in deep subseafloor sedimentary metagenomes.</title>
        <authorList>
            <person name="Kawai M."/>
            <person name="Futagami T."/>
            <person name="Toyoda A."/>
            <person name="Takaki Y."/>
            <person name="Nishi S."/>
            <person name="Hori S."/>
            <person name="Arai W."/>
            <person name="Tsubouchi T."/>
            <person name="Morono Y."/>
            <person name="Uchiyama I."/>
            <person name="Ito T."/>
            <person name="Fujiyama A."/>
            <person name="Inagaki F."/>
            <person name="Takami H."/>
        </authorList>
    </citation>
    <scope>NUCLEOTIDE SEQUENCE</scope>
    <source>
        <strain evidence="1">Expedition CK06-06</strain>
    </source>
</reference>
<organism evidence="1">
    <name type="scientific">marine sediment metagenome</name>
    <dbReference type="NCBI Taxonomy" id="412755"/>
    <lineage>
        <taxon>unclassified sequences</taxon>
        <taxon>metagenomes</taxon>
        <taxon>ecological metagenomes</taxon>
    </lineage>
</organism>
<dbReference type="EMBL" id="BART01010227">
    <property type="protein sequence ID" value="GAG86735.1"/>
    <property type="molecule type" value="Genomic_DNA"/>
</dbReference>
<name>X1AVI6_9ZZZZ</name>
<dbReference type="AlphaFoldDB" id="X1AVI6"/>